<dbReference type="RefSeq" id="WP_069690149.1">
    <property type="nucleotide sequence ID" value="NZ_CP017147.1"/>
</dbReference>
<dbReference type="Proteomes" id="UP000094969">
    <property type="component" value="Chromosome"/>
</dbReference>
<dbReference type="GO" id="GO:0019464">
    <property type="term" value="P:glycine decarboxylation via glycine cleavage system"/>
    <property type="evidence" value="ECO:0007669"/>
    <property type="project" value="UniProtKB-UniRule"/>
</dbReference>
<dbReference type="GO" id="GO:0005829">
    <property type="term" value="C:cytosol"/>
    <property type="evidence" value="ECO:0007669"/>
    <property type="project" value="TreeGrafter"/>
</dbReference>
<comment type="cofactor">
    <cofactor evidence="3">
        <name>(R)-lipoate</name>
        <dbReference type="ChEBI" id="CHEBI:83088"/>
    </cofactor>
    <text evidence="3">Binds 1 lipoyl cofactor covalently.</text>
</comment>
<dbReference type="InterPro" id="IPR011053">
    <property type="entry name" value="Single_hybrid_motif"/>
</dbReference>
<sequence length="124" mass="13129">MAETRYTKDHEYIRIEGDTGTVGISDYAQAQLGDVVFVELPAIGKAVTKGGEAAVVESVKAASEVYAPVSGEVVAVNSELEASPGTVNEDPAGKGWFVKLKLSDAAELEGLMSEAEYQDYVKTL</sequence>
<proteinExistence type="inferred from homology"/>
<dbReference type="STRING" id="1526658.BHK69_11065"/>
<dbReference type="InterPro" id="IPR000089">
    <property type="entry name" value="Biotin_lipoyl"/>
</dbReference>
<dbReference type="KEGG" id="bvv:BHK69_11065"/>
<dbReference type="SUPFAM" id="SSF51230">
    <property type="entry name" value="Single hybrid motif"/>
    <property type="match status" value="1"/>
</dbReference>
<dbReference type="GO" id="GO:0009249">
    <property type="term" value="P:protein lipoylation"/>
    <property type="evidence" value="ECO:0007669"/>
    <property type="project" value="TreeGrafter"/>
</dbReference>
<dbReference type="CDD" id="cd06848">
    <property type="entry name" value="GCS_H"/>
    <property type="match status" value="1"/>
</dbReference>
<dbReference type="NCBIfam" id="TIGR00527">
    <property type="entry name" value="gcvH"/>
    <property type="match status" value="1"/>
</dbReference>
<dbReference type="InterPro" id="IPR003016">
    <property type="entry name" value="2-oxoA_DH_lipoyl-BS"/>
</dbReference>
<dbReference type="PANTHER" id="PTHR11715:SF3">
    <property type="entry name" value="GLYCINE CLEAVAGE SYSTEM H PROTEIN-RELATED"/>
    <property type="match status" value="1"/>
</dbReference>
<comment type="function">
    <text evidence="3">The glycine cleavage system catalyzes the degradation of glycine. The H protein shuttles the methylamine group of glycine from the P protein to the T protein.</text>
</comment>
<evidence type="ECO:0000256" key="2">
    <source>
        <dbReference type="ARBA" id="ARBA00022823"/>
    </source>
</evidence>
<keyword evidence="2 3" id="KW-0450">Lipoyl</keyword>
<dbReference type="HAMAP" id="MF_00272">
    <property type="entry name" value="GcvH"/>
    <property type="match status" value="1"/>
</dbReference>
<protein>
    <recommendedName>
        <fullName evidence="3">Glycine cleavage system H protein</fullName>
    </recommendedName>
</protein>
<dbReference type="Gene3D" id="2.40.50.100">
    <property type="match status" value="1"/>
</dbReference>
<comment type="subunit">
    <text evidence="3">The glycine cleavage system is composed of four proteins: P, T, L and H.</text>
</comment>
<dbReference type="PROSITE" id="PS00189">
    <property type="entry name" value="LIPOYL"/>
    <property type="match status" value="1"/>
</dbReference>
<evidence type="ECO:0000256" key="4">
    <source>
        <dbReference type="PIRSR" id="PIRSR617453-50"/>
    </source>
</evidence>
<evidence type="ECO:0000313" key="6">
    <source>
        <dbReference type="EMBL" id="AOO80931.1"/>
    </source>
</evidence>
<dbReference type="Pfam" id="PF01597">
    <property type="entry name" value="GCV_H"/>
    <property type="match status" value="1"/>
</dbReference>
<feature type="modified residue" description="N6-lipoyllysine" evidence="3 4">
    <location>
        <position position="60"/>
    </location>
</feature>
<evidence type="ECO:0000256" key="3">
    <source>
        <dbReference type="HAMAP-Rule" id="MF_00272"/>
    </source>
</evidence>
<name>A0A1D7U0N3_9HYPH</name>
<comment type="similarity">
    <text evidence="1 3">Belongs to the GcvH family.</text>
</comment>
<gene>
    <name evidence="3" type="primary">gcvH</name>
    <name evidence="6" type="ORF">BHK69_11065</name>
</gene>
<dbReference type="PANTHER" id="PTHR11715">
    <property type="entry name" value="GLYCINE CLEAVAGE SYSTEM H PROTEIN"/>
    <property type="match status" value="1"/>
</dbReference>
<dbReference type="AlphaFoldDB" id="A0A1D7U0N3"/>
<accession>A0A1D7U0N3</accession>
<dbReference type="OrthoDB" id="9796712at2"/>
<dbReference type="EMBL" id="CP017147">
    <property type="protein sequence ID" value="AOO80931.1"/>
    <property type="molecule type" value="Genomic_DNA"/>
</dbReference>
<dbReference type="InterPro" id="IPR002930">
    <property type="entry name" value="GCV_H"/>
</dbReference>
<dbReference type="NCBIfam" id="NF002270">
    <property type="entry name" value="PRK01202.1"/>
    <property type="match status" value="1"/>
</dbReference>
<evidence type="ECO:0000256" key="1">
    <source>
        <dbReference type="ARBA" id="ARBA00009249"/>
    </source>
</evidence>
<dbReference type="PROSITE" id="PS50968">
    <property type="entry name" value="BIOTINYL_LIPOYL"/>
    <property type="match status" value="1"/>
</dbReference>
<reference evidence="6 7" key="1">
    <citation type="journal article" date="2015" name="Antonie Van Leeuwenhoek">
        <title>Bosea vaviloviae sp. nov., a new species of slow-growing rhizobia isolated from nodules of the relict species Vavilovia formosa (Stev.) Fed.</title>
        <authorList>
            <person name="Safronova V.I."/>
            <person name="Kuznetsova I.G."/>
            <person name="Sazanova A.L."/>
            <person name="Kimeklis A.K."/>
            <person name="Belimov A.A."/>
            <person name="Andronov E.E."/>
            <person name="Pinaev A.G."/>
            <person name="Chizhevskaya E.P."/>
            <person name="Pukhaev A.R."/>
            <person name="Popov K.P."/>
            <person name="Willems A."/>
            <person name="Tikhonovich I.A."/>
        </authorList>
    </citation>
    <scope>NUCLEOTIDE SEQUENCE [LARGE SCALE GENOMIC DNA]</scope>
    <source>
        <strain evidence="6 7">Vaf18</strain>
    </source>
</reference>
<keyword evidence="7" id="KW-1185">Reference proteome</keyword>
<evidence type="ECO:0000259" key="5">
    <source>
        <dbReference type="PROSITE" id="PS50968"/>
    </source>
</evidence>
<dbReference type="GO" id="GO:0005960">
    <property type="term" value="C:glycine cleavage complex"/>
    <property type="evidence" value="ECO:0007669"/>
    <property type="project" value="InterPro"/>
</dbReference>
<evidence type="ECO:0000313" key="7">
    <source>
        <dbReference type="Proteomes" id="UP000094969"/>
    </source>
</evidence>
<dbReference type="InterPro" id="IPR017453">
    <property type="entry name" value="GCV_H_sub"/>
</dbReference>
<organism evidence="6 7">
    <name type="scientific">Bosea vaviloviae</name>
    <dbReference type="NCBI Taxonomy" id="1526658"/>
    <lineage>
        <taxon>Bacteria</taxon>
        <taxon>Pseudomonadati</taxon>
        <taxon>Pseudomonadota</taxon>
        <taxon>Alphaproteobacteria</taxon>
        <taxon>Hyphomicrobiales</taxon>
        <taxon>Boseaceae</taxon>
        <taxon>Bosea</taxon>
    </lineage>
</organism>
<feature type="domain" description="Lipoyl-binding" evidence="5">
    <location>
        <begin position="19"/>
        <end position="101"/>
    </location>
</feature>
<dbReference type="InterPro" id="IPR033753">
    <property type="entry name" value="GCV_H/Fam206"/>
</dbReference>